<feature type="domain" description="Periplasmic binding protein" evidence="4">
    <location>
        <begin position="26"/>
        <end position="283"/>
    </location>
</feature>
<evidence type="ECO:0000256" key="1">
    <source>
        <dbReference type="ARBA" id="ARBA00004196"/>
    </source>
</evidence>
<keyword evidence="3" id="KW-0732">Signal</keyword>
<comment type="similarity">
    <text evidence="2">Belongs to the bacterial solute-binding protein 2 family.</text>
</comment>
<dbReference type="InterPro" id="IPR025997">
    <property type="entry name" value="SBP_2_dom"/>
</dbReference>
<evidence type="ECO:0000259" key="4">
    <source>
        <dbReference type="Pfam" id="PF13407"/>
    </source>
</evidence>
<reference evidence="5 6" key="1">
    <citation type="submission" date="2020-10" db="EMBL/GenBank/DDBJ databases">
        <title>Complete genome sequence of Paludibaculum fermentans P105T, a facultatively anaerobic acidobacterium capable of dissimilatory Fe(III) reduction.</title>
        <authorList>
            <person name="Dedysh S.N."/>
            <person name="Beletsky A.V."/>
            <person name="Kulichevskaya I.S."/>
            <person name="Mardanov A.V."/>
            <person name="Ravin N.V."/>
        </authorList>
    </citation>
    <scope>NUCLEOTIDE SEQUENCE [LARGE SCALE GENOMIC DNA]</scope>
    <source>
        <strain evidence="5 6">P105</strain>
    </source>
</reference>
<dbReference type="PROSITE" id="PS51257">
    <property type="entry name" value="PROKAR_LIPOPROTEIN"/>
    <property type="match status" value="1"/>
</dbReference>
<dbReference type="SUPFAM" id="SSF53822">
    <property type="entry name" value="Periplasmic binding protein-like I"/>
    <property type="match status" value="1"/>
</dbReference>
<dbReference type="GO" id="GO:0030246">
    <property type="term" value="F:carbohydrate binding"/>
    <property type="evidence" value="ECO:0007669"/>
    <property type="project" value="UniProtKB-ARBA"/>
</dbReference>
<dbReference type="Pfam" id="PF13407">
    <property type="entry name" value="Peripla_BP_4"/>
    <property type="match status" value="1"/>
</dbReference>
<evidence type="ECO:0000256" key="3">
    <source>
        <dbReference type="ARBA" id="ARBA00022729"/>
    </source>
</evidence>
<evidence type="ECO:0000256" key="2">
    <source>
        <dbReference type="ARBA" id="ARBA00007639"/>
    </source>
</evidence>
<dbReference type="GO" id="GO:0030313">
    <property type="term" value="C:cell envelope"/>
    <property type="evidence" value="ECO:0007669"/>
    <property type="project" value="UniProtKB-SubCell"/>
</dbReference>
<comment type="subcellular location">
    <subcellularLocation>
        <location evidence="1">Cell envelope</location>
    </subcellularLocation>
</comment>
<dbReference type="KEGG" id="pfer:IRI77_34600"/>
<dbReference type="PANTHER" id="PTHR46847:SF1">
    <property type="entry name" value="D-ALLOSE-BINDING PERIPLASMIC PROTEIN-RELATED"/>
    <property type="match status" value="1"/>
</dbReference>
<gene>
    <name evidence="5" type="ORF">IRI77_34600</name>
</gene>
<protein>
    <submittedName>
        <fullName evidence="5">Substrate-binding domain-containing protein</fullName>
    </submittedName>
</protein>
<dbReference type="Proteomes" id="UP000593892">
    <property type="component" value="Chromosome"/>
</dbReference>
<accession>A0A7S7NQ88</accession>
<keyword evidence="6" id="KW-1185">Reference proteome</keyword>
<evidence type="ECO:0000313" key="5">
    <source>
        <dbReference type="EMBL" id="QOY87815.1"/>
    </source>
</evidence>
<dbReference type="EMBL" id="CP063849">
    <property type="protein sequence ID" value="QOY87815.1"/>
    <property type="molecule type" value="Genomic_DNA"/>
</dbReference>
<dbReference type="PANTHER" id="PTHR46847">
    <property type="entry name" value="D-ALLOSE-BINDING PERIPLASMIC PROTEIN-RELATED"/>
    <property type="match status" value="1"/>
</dbReference>
<name>A0A7S7NQ88_PALFE</name>
<organism evidence="5 6">
    <name type="scientific">Paludibaculum fermentans</name>
    <dbReference type="NCBI Taxonomy" id="1473598"/>
    <lineage>
        <taxon>Bacteria</taxon>
        <taxon>Pseudomonadati</taxon>
        <taxon>Acidobacteriota</taxon>
        <taxon>Terriglobia</taxon>
        <taxon>Bryobacterales</taxon>
        <taxon>Bryobacteraceae</taxon>
        <taxon>Paludibaculum</taxon>
    </lineage>
</organism>
<dbReference type="InterPro" id="IPR028082">
    <property type="entry name" value="Peripla_BP_I"/>
</dbReference>
<dbReference type="AlphaFoldDB" id="A0A7S7NQ88"/>
<dbReference type="Gene3D" id="3.40.50.2300">
    <property type="match status" value="2"/>
</dbReference>
<proteinExistence type="inferred from homology"/>
<dbReference type="RefSeq" id="WP_194449482.1">
    <property type="nucleotide sequence ID" value="NZ_CP063849.1"/>
</dbReference>
<evidence type="ECO:0000313" key="6">
    <source>
        <dbReference type="Proteomes" id="UP000593892"/>
    </source>
</evidence>
<sequence length="317" mass="34125">MKRRVFLAAGAAGLAAACRRSGKRRIAVIPKGTSHLFWVSVQAGALAAGKQFNVEILWNGPATETDFNRQIQIIDAMIAQRVDGIAVAVSERQALAGPIDRAVAAGIPVTVFDSGVDTQSYMSYVGTDNVLAGRMAARKLAEILGGKGKVAVVLHMPGSLSTMDRETGFKDEVERKFPGLKIVAEQFGMSDRAKSRAAAENILAAHPDLDAFFTSTEPSATGTILALKSRDLQKKVKLVTVDSSDNLVEEMRAGVLSAMIAQDPFGMAFQTVKTLVDKLDGKQPPKRIDLEPIVITAPDLDKPEVQQLLKPDIRKYL</sequence>